<reference evidence="3 4" key="1">
    <citation type="submission" date="2019-03" db="EMBL/GenBank/DDBJ databases">
        <title>Single cell metagenomics reveals metabolic interactions within the superorganism composed of flagellate Streblomastix strix and complex community of Bacteroidetes bacteria on its surface.</title>
        <authorList>
            <person name="Treitli S.C."/>
            <person name="Kolisko M."/>
            <person name="Husnik F."/>
            <person name="Keeling P."/>
            <person name="Hampl V."/>
        </authorList>
    </citation>
    <scope>NUCLEOTIDE SEQUENCE [LARGE SCALE GENOMIC DNA]</scope>
    <source>
        <strain evidence="3">ST1C</strain>
    </source>
</reference>
<dbReference type="InterPro" id="IPR023398">
    <property type="entry name" value="TIF_eIF4e-like"/>
</dbReference>
<feature type="compositionally biased region" description="Polar residues" evidence="2">
    <location>
        <begin position="228"/>
        <end position="243"/>
    </location>
</feature>
<feature type="compositionally biased region" description="Polar residues" evidence="2">
    <location>
        <begin position="174"/>
        <end position="193"/>
    </location>
</feature>
<dbReference type="GO" id="GO:0016281">
    <property type="term" value="C:eukaryotic translation initiation factor 4F complex"/>
    <property type="evidence" value="ECO:0007669"/>
    <property type="project" value="TreeGrafter"/>
</dbReference>
<dbReference type="EMBL" id="SNRW01001242">
    <property type="protein sequence ID" value="KAA6397172.1"/>
    <property type="molecule type" value="Genomic_DNA"/>
</dbReference>
<comment type="caution">
    <text evidence="3">The sequence shown here is derived from an EMBL/GenBank/DDBJ whole genome shotgun (WGS) entry which is preliminary data.</text>
</comment>
<feature type="region of interest" description="Disordered" evidence="2">
    <location>
        <begin position="174"/>
        <end position="249"/>
    </location>
</feature>
<dbReference type="PANTHER" id="PTHR11960:SF18">
    <property type="entry name" value="EUKARYOTIC TRANSLATION INITIATION FACTOR 4E HOMOLOGOUS PROTEIN, ISOFORM B"/>
    <property type="match status" value="1"/>
</dbReference>
<dbReference type="OrthoDB" id="590761at2759"/>
<proteinExistence type="inferred from homology"/>
<keyword evidence="1" id="KW-0694">RNA-binding</keyword>
<evidence type="ECO:0000313" key="4">
    <source>
        <dbReference type="Proteomes" id="UP000324800"/>
    </source>
</evidence>
<evidence type="ECO:0000256" key="2">
    <source>
        <dbReference type="SAM" id="MobiDB-lite"/>
    </source>
</evidence>
<gene>
    <name evidence="3" type="ORF">EZS28_007299</name>
</gene>
<accession>A0A5J4WRF0</accession>
<comment type="similarity">
    <text evidence="1">Belongs to the eukaryotic initiation factor 4E family.</text>
</comment>
<protein>
    <submittedName>
        <fullName evidence="3">Putative Eukaryotic translation initiation factor 4E</fullName>
    </submittedName>
</protein>
<feature type="compositionally biased region" description="Low complexity" evidence="2">
    <location>
        <begin position="194"/>
        <end position="221"/>
    </location>
</feature>
<dbReference type="GO" id="GO:0000340">
    <property type="term" value="F:RNA 7-methylguanosine cap binding"/>
    <property type="evidence" value="ECO:0007669"/>
    <property type="project" value="TreeGrafter"/>
</dbReference>
<dbReference type="AlphaFoldDB" id="A0A5J4WRF0"/>
<evidence type="ECO:0000256" key="1">
    <source>
        <dbReference type="RuleBase" id="RU004374"/>
    </source>
</evidence>
<sequence length="249" mass="28274">MPTSLNSSWSFFFDRKSDYKTQDWTDKDVYLASLKKLGTFATVEDFWALHANIATVDKLANEVNLHCFRDPHRPCWEELPQGCSISLKFKEKKYRVKLWEDLLLSTIGENFQEPHVVGIELSTRVKEDCLTVWCNQSQWDVKARVEAAMRRILNLDSSVGLEFKQHIHSLRQYKSPSLPNAHPSNVTSTKQANQQTQSSSMHYSSSSNKQQQQTSSAQTNNGAVTPLSLFTTGNSIVNTNTGLSDPEKK</sequence>
<organism evidence="3 4">
    <name type="scientific">Streblomastix strix</name>
    <dbReference type="NCBI Taxonomy" id="222440"/>
    <lineage>
        <taxon>Eukaryota</taxon>
        <taxon>Metamonada</taxon>
        <taxon>Preaxostyla</taxon>
        <taxon>Oxymonadida</taxon>
        <taxon>Streblomastigidae</taxon>
        <taxon>Streblomastix</taxon>
    </lineage>
</organism>
<dbReference type="SUPFAM" id="SSF55418">
    <property type="entry name" value="eIF4e-like"/>
    <property type="match status" value="1"/>
</dbReference>
<evidence type="ECO:0000313" key="3">
    <source>
        <dbReference type="EMBL" id="KAA6397172.1"/>
    </source>
</evidence>
<keyword evidence="1 3" id="KW-0396">Initiation factor</keyword>
<keyword evidence="1" id="KW-0648">Protein biosynthesis</keyword>
<dbReference type="InterPro" id="IPR001040">
    <property type="entry name" value="TIF_eIF_4E"/>
</dbReference>
<dbReference type="Gene3D" id="3.30.760.10">
    <property type="entry name" value="RNA Cap, Translation Initiation Factor Eif4e"/>
    <property type="match status" value="1"/>
</dbReference>
<dbReference type="GO" id="GO:0003743">
    <property type="term" value="F:translation initiation factor activity"/>
    <property type="evidence" value="ECO:0007669"/>
    <property type="project" value="UniProtKB-KW"/>
</dbReference>
<dbReference type="Proteomes" id="UP000324800">
    <property type="component" value="Unassembled WGS sequence"/>
</dbReference>
<dbReference type="PANTHER" id="PTHR11960">
    <property type="entry name" value="EUKARYOTIC TRANSLATION INITIATION FACTOR 4E RELATED"/>
    <property type="match status" value="1"/>
</dbReference>
<dbReference type="Pfam" id="PF01652">
    <property type="entry name" value="IF4E"/>
    <property type="match status" value="1"/>
</dbReference>
<name>A0A5J4WRF0_9EUKA</name>